<keyword evidence="2" id="KW-1185">Reference proteome</keyword>
<accession>A0A2T1EB30</accession>
<reference evidence="2" key="1">
    <citation type="submission" date="2018-02" db="EMBL/GenBank/DDBJ databases">
        <authorList>
            <person name="Moore K."/>
            <person name="Momper L."/>
        </authorList>
    </citation>
    <scope>NUCLEOTIDE SEQUENCE [LARGE SCALE GENOMIC DNA]</scope>
    <source>
        <strain evidence="2">ULC18</strain>
    </source>
</reference>
<dbReference type="AlphaFoldDB" id="A0A2T1EB30"/>
<evidence type="ECO:0000313" key="1">
    <source>
        <dbReference type="EMBL" id="PSB29924.1"/>
    </source>
</evidence>
<sequence>MTATITTNWAKLDYDPKEAPSTVNGVEYTTQVDVSGDKHRLYYKIGGLCDYLKRGDTVMVELIKGKWKLGKTQTPELLAILQQRKATSTPTAPTDALTTQQPARSNDNDIIEMGTIAQKLAAILPNWTEQAIASLACSVFIQRGK</sequence>
<protein>
    <submittedName>
        <fullName evidence="1">Uncharacterized protein</fullName>
    </submittedName>
</protein>
<organism evidence="1 2">
    <name type="scientific">Stenomitos frigidus ULC18</name>
    <dbReference type="NCBI Taxonomy" id="2107698"/>
    <lineage>
        <taxon>Bacteria</taxon>
        <taxon>Bacillati</taxon>
        <taxon>Cyanobacteriota</taxon>
        <taxon>Cyanophyceae</taxon>
        <taxon>Leptolyngbyales</taxon>
        <taxon>Leptolyngbyaceae</taxon>
        <taxon>Stenomitos</taxon>
    </lineage>
</organism>
<reference evidence="1 2" key="2">
    <citation type="submission" date="2018-03" db="EMBL/GenBank/DDBJ databases">
        <title>The ancient ancestry and fast evolution of plastids.</title>
        <authorList>
            <person name="Moore K.R."/>
            <person name="Magnabosco C."/>
            <person name="Momper L."/>
            <person name="Gold D.A."/>
            <person name="Bosak T."/>
            <person name="Fournier G.P."/>
        </authorList>
    </citation>
    <scope>NUCLEOTIDE SEQUENCE [LARGE SCALE GENOMIC DNA]</scope>
    <source>
        <strain evidence="1 2">ULC18</strain>
    </source>
</reference>
<gene>
    <name evidence="1" type="ORF">C7B82_10245</name>
</gene>
<dbReference type="RefSeq" id="WP_106256205.1">
    <property type="nucleotide sequence ID" value="NZ_CAWNSW010000007.1"/>
</dbReference>
<dbReference type="EMBL" id="PVWK01000057">
    <property type="protein sequence ID" value="PSB29924.1"/>
    <property type="molecule type" value="Genomic_DNA"/>
</dbReference>
<evidence type="ECO:0000313" key="2">
    <source>
        <dbReference type="Proteomes" id="UP000239576"/>
    </source>
</evidence>
<proteinExistence type="predicted"/>
<name>A0A2T1EB30_9CYAN</name>
<comment type="caution">
    <text evidence="1">The sequence shown here is derived from an EMBL/GenBank/DDBJ whole genome shotgun (WGS) entry which is preliminary data.</text>
</comment>
<dbReference type="Proteomes" id="UP000239576">
    <property type="component" value="Unassembled WGS sequence"/>
</dbReference>